<proteinExistence type="predicted"/>
<keyword evidence="2" id="KW-1185">Reference proteome</keyword>
<protein>
    <submittedName>
        <fullName evidence="1">Uncharacterized protein</fullName>
    </submittedName>
</protein>
<dbReference type="EMBL" id="SPHZ02000010">
    <property type="protein sequence ID" value="KAF0897154.1"/>
    <property type="molecule type" value="Genomic_DNA"/>
</dbReference>
<dbReference type="AlphaFoldDB" id="A0A6G1CBG1"/>
<accession>A0A6G1CBG1</accession>
<organism evidence="1 2">
    <name type="scientific">Oryza meyeriana var. granulata</name>
    <dbReference type="NCBI Taxonomy" id="110450"/>
    <lineage>
        <taxon>Eukaryota</taxon>
        <taxon>Viridiplantae</taxon>
        <taxon>Streptophyta</taxon>
        <taxon>Embryophyta</taxon>
        <taxon>Tracheophyta</taxon>
        <taxon>Spermatophyta</taxon>
        <taxon>Magnoliopsida</taxon>
        <taxon>Liliopsida</taxon>
        <taxon>Poales</taxon>
        <taxon>Poaceae</taxon>
        <taxon>BOP clade</taxon>
        <taxon>Oryzoideae</taxon>
        <taxon>Oryzeae</taxon>
        <taxon>Oryzinae</taxon>
        <taxon>Oryza</taxon>
        <taxon>Oryza meyeriana</taxon>
    </lineage>
</organism>
<feature type="non-terminal residue" evidence="1">
    <location>
        <position position="52"/>
    </location>
</feature>
<reference evidence="1 2" key="1">
    <citation type="submission" date="2019-11" db="EMBL/GenBank/DDBJ databases">
        <title>Whole genome sequence of Oryza granulata.</title>
        <authorList>
            <person name="Li W."/>
        </authorList>
    </citation>
    <scope>NUCLEOTIDE SEQUENCE [LARGE SCALE GENOMIC DNA]</scope>
    <source>
        <strain evidence="2">cv. Menghai</strain>
        <tissue evidence="1">Leaf</tissue>
    </source>
</reference>
<gene>
    <name evidence="1" type="ORF">E2562_034051</name>
</gene>
<evidence type="ECO:0000313" key="1">
    <source>
        <dbReference type="EMBL" id="KAF0897154.1"/>
    </source>
</evidence>
<feature type="non-terminal residue" evidence="1">
    <location>
        <position position="1"/>
    </location>
</feature>
<dbReference type="Proteomes" id="UP000479710">
    <property type="component" value="Unassembled WGS sequence"/>
</dbReference>
<evidence type="ECO:0000313" key="2">
    <source>
        <dbReference type="Proteomes" id="UP000479710"/>
    </source>
</evidence>
<name>A0A6G1CBG1_9ORYZ</name>
<sequence length="52" mass="5801">LLAFANQWQICSRGKWGSWQSNEALATLQQQEIFPMGGVMTVIDVPSSCLMK</sequence>
<comment type="caution">
    <text evidence="1">The sequence shown here is derived from an EMBL/GenBank/DDBJ whole genome shotgun (WGS) entry which is preliminary data.</text>
</comment>